<keyword evidence="7" id="KW-1133">Transmembrane helix</keyword>
<name>A0AAV2TFR3_CALDB</name>
<reference evidence="10" key="1">
    <citation type="submission" date="2024-06" db="EMBL/GenBank/DDBJ databases">
        <authorList>
            <person name="Liu X."/>
            <person name="Lenzi L."/>
            <person name="Haldenby T S."/>
            <person name="Uol C."/>
        </authorList>
    </citation>
    <scope>NUCLEOTIDE SEQUENCE</scope>
</reference>
<comment type="subcellular location">
    <subcellularLocation>
        <location evidence="1">Golgi apparatus membrane</location>
        <topology evidence="1">Single-pass type II membrane protein</topology>
    </subcellularLocation>
</comment>
<protein>
    <recommendedName>
        <fullName evidence="12">Hexosyltransferase</fullName>
    </recommendedName>
</protein>
<dbReference type="AlphaFoldDB" id="A0AAV2TFR3"/>
<evidence type="ECO:0000256" key="8">
    <source>
        <dbReference type="ARBA" id="ARBA00023034"/>
    </source>
</evidence>
<evidence type="ECO:0000313" key="11">
    <source>
        <dbReference type="Proteomes" id="UP001497525"/>
    </source>
</evidence>
<organism evidence="10 11">
    <name type="scientific">Calicophoron daubneyi</name>
    <name type="common">Rumen fluke</name>
    <name type="synonym">Paramphistomum daubneyi</name>
    <dbReference type="NCBI Taxonomy" id="300641"/>
    <lineage>
        <taxon>Eukaryota</taxon>
        <taxon>Metazoa</taxon>
        <taxon>Spiralia</taxon>
        <taxon>Lophotrochozoa</taxon>
        <taxon>Platyhelminthes</taxon>
        <taxon>Trematoda</taxon>
        <taxon>Digenea</taxon>
        <taxon>Plagiorchiida</taxon>
        <taxon>Pronocephalata</taxon>
        <taxon>Paramphistomoidea</taxon>
        <taxon>Paramphistomidae</taxon>
        <taxon>Calicophoron</taxon>
    </lineage>
</organism>
<dbReference type="InterPro" id="IPR002659">
    <property type="entry name" value="Glyco_trans_31"/>
</dbReference>
<evidence type="ECO:0008006" key="12">
    <source>
        <dbReference type="Google" id="ProtNLM"/>
    </source>
</evidence>
<dbReference type="GO" id="GO:0016758">
    <property type="term" value="F:hexosyltransferase activity"/>
    <property type="evidence" value="ECO:0007669"/>
    <property type="project" value="InterPro"/>
</dbReference>
<evidence type="ECO:0000256" key="4">
    <source>
        <dbReference type="ARBA" id="ARBA00022679"/>
    </source>
</evidence>
<dbReference type="PANTHER" id="PTHR11214:SF314">
    <property type="entry name" value="HEXOSYLTRANSFERASE"/>
    <property type="match status" value="1"/>
</dbReference>
<evidence type="ECO:0000256" key="5">
    <source>
        <dbReference type="ARBA" id="ARBA00022692"/>
    </source>
</evidence>
<evidence type="ECO:0000256" key="3">
    <source>
        <dbReference type="ARBA" id="ARBA00022676"/>
    </source>
</evidence>
<dbReference type="GO" id="GO:0006493">
    <property type="term" value="P:protein O-linked glycosylation"/>
    <property type="evidence" value="ECO:0007669"/>
    <property type="project" value="TreeGrafter"/>
</dbReference>
<gene>
    <name evidence="10" type="ORF">CDAUBV1_LOCUS8861</name>
</gene>
<comment type="caution">
    <text evidence="10">The sequence shown here is derived from an EMBL/GenBank/DDBJ whole genome shotgun (WGS) entry which is preliminary data.</text>
</comment>
<evidence type="ECO:0000256" key="9">
    <source>
        <dbReference type="ARBA" id="ARBA00023136"/>
    </source>
</evidence>
<dbReference type="PANTHER" id="PTHR11214">
    <property type="entry name" value="BETA-1,3-N-ACETYLGLUCOSAMINYLTRANSFERASE"/>
    <property type="match status" value="1"/>
</dbReference>
<proteinExistence type="inferred from homology"/>
<keyword evidence="3" id="KW-0328">Glycosyltransferase</keyword>
<accession>A0AAV2TFR3</accession>
<dbReference type="Proteomes" id="UP001497525">
    <property type="component" value="Unassembled WGS sequence"/>
</dbReference>
<keyword evidence="9" id="KW-0472">Membrane</keyword>
<comment type="similarity">
    <text evidence="2">Belongs to the glycosyltransferase 31 family.</text>
</comment>
<evidence type="ECO:0000313" key="10">
    <source>
        <dbReference type="EMBL" id="CAL5134909.1"/>
    </source>
</evidence>
<evidence type="ECO:0000256" key="6">
    <source>
        <dbReference type="ARBA" id="ARBA00022968"/>
    </source>
</evidence>
<keyword evidence="5" id="KW-0812">Transmembrane</keyword>
<dbReference type="GO" id="GO:0000139">
    <property type="term" value="C:Golgi membrane"/>
    <property type="evidence" value="ECO:0007669"/>
    <property type="project" value="UniProtKB-SubCell"/>
</dbReference>
<evidence type="ECO:0000256" key="2">
    <source>
        <dbReference type="ARBA" id="ARBA00008661"/>
    </source>
</evidence>
<sequence>MVRICSLTKNRTHYTLKRYLCRPQMKTGKSRKTAVLCLLTFTVFLTINQLTFFSIKIGRTAESETLSTTADLETEYSKPKLQNKPSFYTAESVHLHPLDTDDSERKIDVAKETTQKRKFTTVTHKGTKLNTVLVPPGTEHCSRNSSYYAPYLYASSPDISTVLQNTLDYLYSLYDKESDSGVQYDILPNLCRLPTHLLFILFSEFTDSHLRARIRQSWASVEYYNFDPPPQDDGLEDGVSRVDYLFVVTFPATNKFTRKQFDDLKSEMQAEKDILPMRIASTIKNITTLRYLLASQYVLRECANKLHFVTFLNQSVMPNVPLLGSFISSQRSHPKGELLPMYCLSIEGAKPIRPTKGKKGLNNPLALTLEEWKGKTLPKYCDIRRGGFTIHMDSLRTWLECLRVYRQFRLEDVFLTGILTEAAGLSVEHYWTTYGEPVHLLPSLSAGQKAGEHLFFTEAHVQPISVWSSVFQRALSESLRLSGLPDIHQLDHFIMCDQGKVSFLRTAGDCCQRDWHNQGLFGHEKGRLAELMKNM</sequence>
<keyword evidence="8" id="KW-0333">Golgi apparatus</keyword>
<keyword evidence="6" id="KW-0735">Signal-anchor</keyword>
<dbReference type="EMBL" id="CAXLJL010000234">
    <property type="protein sequence ID" value="CAL5134909.1"/>
    <property type="molecule type" value="Genomic_DNA"/>
</dbReference>
<evidence type="ECO:0000256" key="1">
    <source>
        <dbReference type="ARBA" id="ARBA00004323"/>
    </source>
</evidence>
<keyword evidence="4" id="KW-0808">Transferase</keyword>
<evidence type="ECO:0000256" key="7">
    <source>
        <dbReference type="ARBA" id="ARBA00022989"/>
    </source>
</evidence>